<dbReference type="RefSeq" id="WP_145191213.1">
    <property type="nucleotide sequence ID" value="NZ_CP036290.1"/>
</dbReference>
<feature type="modified residue" description="4-aspartylphosphate" evidence="1">
    <location>
        <position position="272"/>
    </location>
</feature>
<protein>
    <recommendedName>
        <fullName evidence="2">Response regulatory domain-containing protein</fullName>
    </recommendedName>
</protein>
<name>A0A518D478_9BACT</name>
<gene>
    <name evidence="3" type="ORF">Pla163_34280</name>
</gene>
<dbReference type="InterPro" id="IPR011006">
    <property type="entry name" value="CheY-like_superfamily"/>
</dbReference>
<evidence type="ECO:0000259" key="2">
    <source>
        <dbReference type="PROSITE" id="PS50110"/>
    </source>
</evidence>
<feature type="domain" description="Response regulatory" evidence="2">
    <location>
        <begin position="225"/>
        <end position="328"/>
    </location>
</feature>
<accession>A0A518D478</accession>
<dbReference type="EMBL" id="CP036290">
    <property type="protein sequence ID" value="QDU86277.1"/>
    <property type="molecule type" value="Genomic_DNA"/>
</dbReference>
<evidence type="ECO:0000313" key="4">
    <source>
        <dbReference type="Proteomes" id="UP000319342"/>
    </source>
</evidence>
<proteinExistence type="predicted"/>
<keyword evidence="4" id="KW-1185">Reference proteome</keyword>
<dbReference type="Gene3D" id="3.40.50.2300">
    <property type="match status" value="1"/>
</dbReference>
<dbReference type="Proteomes" id="UP000319342">
    <property type="component" value="Chromosome"/>
</dbReference>
<dbReference type="InterPro" id="IPR001789">
    <property type="entry name" value="Sig_transdc_resp-reg_receiver"/>
</dbReference>
<dbReference type="PROSITE" id="PS50110">
    <property type="entry name" value="RESPONSE_REGULATORY"/>
    <property type="match status" value="1"/>
</dbReference>
<keyword evidence="1" id="KW-0597">Phosphoprotein</keyword>
<evidence type="ECO:0000313" key="3">
    <source>
        <dbReference type="EMBL" id="QDU86277.1"/>
    </source>
</evidence>
<dbReference type="GO" id="GO:0000160">
    <property type="term" value="P:phosphorelay signal transduction system"/>
    <property type="evidence" value="ECO:0007669"/>
    <property type="project" value="InterPro"/>
</dbReference>
<sequence>MQPNETNPDPDVPFDPWGGRLERTLRLAVPSFVHRLNNALGPVTGFTSVAARTGEGLAPDRTVLVGEQAERAAALARSLSEVTKAPESALEAIDLVEWLRDEEDFLDGCVEGFAAGVRFVLEPAAAPVRAATRPLLQALFVGLVEAAMTGARDIELVLRVEHGQEVVVELRAPTAGPALPPRIGELTGATGGDRTVLESGSVAQRLRFATLVRVEAPTPQGSGPLVVVVERDPFLREEVEQVLIEQGYRVSAHERGEDFQGGGEQPAALLVDAIAASTVTVQQLLTRTGPATPVCVMGQPSAPLDADWPHLPKPFRPGELLERVAALVGR</sequence>
<reference evidence="3 4" key="1">
    <citation type="submission" date="2019-02" db="EMBL/GenBank/DDBJ databases">
        <title>Deep-cultivation of Planctomycetes and their phenomic and genomic characterization uncovers novel biology.</title>
        <authorList>
            <person name="Wiegand S."/>
            <person name="Jogler M."/>
            <person name="Boedeker C."/>
            <person name="Pinto D."/>
            <person name="Vollmers J."/>
            <person name="Rivas-Marin E."/>
            <person name="Kohn T."/>
            <person name="Peeters S.H."/>
            <person name="Heuer A."/>
            <person name="Rast P."/>
            <person name="Oberbeckmann S."/>
            <person name="Bunk B."/>
            <person name="Jeske O."/>
            <person name="Meyerdierks A."/>
            <person name="Storesund J.E."/>
            <person name="Kallscheuer N."/>
            <person name="Luecker S."/>
            <person name="Lage O.M."/>
            <person name="Pohl T."/>
            <person name="Merkel B.J."/>
            <person name="Hornburger P."/>
            <person name="Mueller R.-W."/>
            <person name="Bruemmer F."/>
            <person name="Labrenz M."/>
            <person name="Spormann A.M."/>
            <person name="Op den Camp H."/>
            <person name="Overmann J."/>
            <person name="Amann R."/>
            <person name="Jetten M.S.M."/>
            <person name="Mascher T."/>
            <person name="Medema M.H."/>
            <person name="Devos D.P."/>
            <person name="Kaster A.-K."/>
            <person name="Ovreas L."/>
            <person name="Rohde M."/>
            <person name="Galperin M.Y."/>
            <person name="Jogler C."/>
        </authorList>
    </citation>
    <scope>NUCLEOTIDE SEQUENCE [LARGE SCALE GENOMIC DNA]</scope>
    <source>
        <strain evidence="3 4">Pla163</strain>
    </source>
</reference>
<dbReference type="SUPFAM" id="SSF52172">
    <property type="entry name" value="CheY-like"/>
    <property type="match status" value="1"/>
</dbReference>
<organism evidence="3 4">
    <name type="scientific">Rohdeia mirabilis</name>
    <dbReference type="NCBI Taxonomy" id="2528008"/>
    <lineage>
        <taxon>Bacteria</taxon>
        <taxon>Pseudomonadati</taxon>
        <taxon>Planctomycetota</taxon>
        <taxon>Planctomycetia</taxon>
        <taxon>Planctomycetia incertae sedis</taxon>
        <taxon>Rohdeia</taxon>
    </lineage>
</organism>
<evidence type="ECO:0000256" key="1">
    <source>
        <dbReference type="PROSITE-ProRule" id="PRU00169"/>
    </source>
</evidence>
<dbReference type="AlphaFoldDB" id="A0A518D478"/>